<proteinExistence type="predicted"/>
<sequence>MLFSTNYLLKNWRSCAV</sequence>
<evidence type="ECO:0000313" key="1">
    <source>
        <dbReference type="EMBL" id="MBX54210.1"/>
    </source>
</evidence>
<reference evidence="1" key="1">
    <citation type="submission" date="2018-02" db="EMBL/GenBank/DDBJ databases">
        <title>Rhizophora mucronata_Transcriptome.</title>
        <authorList>
            <person name="Meera S.P."/>
            <person name="Sreeshan A."/>
            <person name="Augustine A."/>
        </authorList>
    </citation>
    <scope>NUCLEOTIDE SEQUENCE</scope>
    <source>
        <tissue evidence="1">Leaf</tissue>
    </source>
</reference>
<name>A0A2P2PHJ6_RHIMU</name>
<protein>
    <submittedName>
        <fullName evidence="1">Uncharacterized protein</fullName>
    </submittedName>
</protein>
<dbReference type="AlphaFoldDB" id="A0A2P2PHJ6"/>
<accession>A0A2P2PHJ6</accession>
<organism evidence="1">
    <name type="scientific">Rhizophora mucronata</name>
    <name type="common">Asiatic mangrove</name>
    <dbReference type="NCBI Taxonomy" id="61149"/>
    <lineage>
        <taxon>Eukaryota</taxon>
        <taxon>Viridiplantae</taxon>
        <taxon>Streptophyta</taxon>
        <taxon>Embryophyta</taxon>
        <taxon>Tracheophyta</taxon>
        <taxon>Spermatophyta</taxon>
        <taxon>Magnoliopsida</taxon>
        <taxon>eudicotyledons</taxon>
        <taxon>Gunneridae</taxon>
        <taxon>Pentapetalae</taxon>
        <taxon>rosids</taxon>
        <taxon>fabids</taxon>
        <taxon>Malpighiales</taxon>
        <taxon>Rhizophoraceae</taxon>
        <taxon>Rhizophora</taxon>
    </lineage>
</organism>
<dbReference type="EMBL" id="GGEC01073726">
    <property type="protein sequence ID" value="MBX54210.1"/>
    <property type="molecule type" value="Transcribed_RNA"/>
</dbReference>